<name>A0A1D3P0T0_9BACI</name>
<gene>
    <name evidence="2" type="ORF">SAMN04487767_101170</name>
</gene>
<evidence type="ECO:0000313" key="2">
    <source>
        <dbReference type="EMBL" id="SDC08123.1"/>
    </source>
</evidence>
<keyword evidence="2" id="KW-0223">Dioxygenase</keyword>
<dbReference type="Proteomes" id="UP000183507">
    <property type="component" value="Unassembled WGS sequence"/>
</dbReference>
<evidence type="ECO:0000313" key="3">
    <source>
        <dbReference type="Proteomes" id="UP000183507"/>
    </source>
</evidence>
<organism evidence="2 3">
    <name type="scientific">Bacillus wiedmannii</name>
    <dbReference type="NCBI Taxonomy" id="1890302"/>
    <lineage>
        <taxon>Bacteria</taxon>
        <taxon>Bacillati</taxon>
        <taxon>Bacillota</taxon>
        <taxon>Bacilli</taxon>
        <taxon>Bacillales</taxon>
        <taxon>Bacillaceae</taxon>
        <taxon>Bacillus</taxon>
        <taxon>Bacillus cereus group</taxon>
    </lineage>
</organism>
<dbReference type="AlphaFoldDB" id="A0A1D3P0T0"/>
<dbReference type="PROSITE" id="PS51819">
    <property type="entry name" value="VOC"/>
    <property type="match status" value="1"/>
</dbReference>
<accession>A0A1D3P0T0</accession>
<dbReference type="InterPro" id="IPR037523">
    <property type="entry name" value="VOC_core"/>
</dbReference>
<dbReference type="GO" id="GO:0051213">
    <property type="term" value="F:dioxygenase activity"/>
    <property type="evidence" value="ECO:0007669"/>
    <property type="project" value="UniProtKB-KW"/>
</dbReference>
<dbReference type="SUPFAM" id="SSF54593">
    <property type="entry name" value="Glyoxalase/Bleomycin resistance protein/Dihydroxybiphenyl dioxygenase"/>
    <property type="match status" value="1"/>
</dbReference>
<dbReference type="PATRIC" id="fig|1396.441.peg.5059"/>
<dbReference type="EMBL" id="FMZR01000001">
    <property type="protein sequence ID" value="SDC08123.1"/>
    <property type="molecule type" value="Genomic_DNA"/>
</dbReference>
<dbReference type="RefSeq" id="WP_048566363.1">
    <property type="nucleotide sequence ID" value="NZ_FMJI01000030.1"/>
</dbReference>
<feature type="domain" description="VOC" evidence="1">
    <location>
        <begin position="1"/>
        <end position="118"/>
    </location>
</feature>
<dbReference type="InterPro" id="IPR029068">
    <property type="entry name" value="Glyas_Bleomycin-R_OHBP_Dase"/>
</dbReference>
<dbReference type="Gene3D" id="3.10.180.10">
    <property type="entry name" value="2,3-Dihydroxybiphenyl 1,2-Dioxygenase, domain 1"/>
    <property type="match status" value="1"/>
</dbReference>
<reference evidence="3" key="1">
    <citation type="submission" date="2016-10" db="EMBL/GenBank/DDBJ databases">
        <authorList>
            <person name="Varghese N."/>
        </authorList>
    </citation>
    <scope>NUCLEOTIDE SEQUENCE [LARGE SCALE GENOMIC DNA]</scope>
    <source>
        <strain evidence="3">KPR-7A</strain>
    </source>
</reference>
<evidence type="ECO:0000259" key="1">
    <source>
        <dbReference type="PROSITE" id="PS51819"/>
    </source>
</evidence>
<keyword evidence="2" id="KW-0560">Oxidoreductase</keyword>
<proteinExistence type="predicted"/>
<protein>
    <submittedName>
        <fullName evidence="2">Catechol-2,3-dioxygenase</fullName>
    </submittedName>
</protein>
<sequence>MITHISDIKLQTVSIEGVKQVYKDILSFPIKKETASFIQFEVTPYTTISFQEVYEPIAPAHFAFEIPYSKFHETARWLEKSGLLIVKWKDGNTIGEENGLFNLYFKDGDGNLLEIIAHSYVKEDVLVPQSPLNILYVREIGLPVKSVPVFTEWLKSNLNLKTMEDGDIFNFVVGGTAYIVATWWQRPWIPIAMKALPPKVHVTFGTPDLVFLQQIQNNFKKNSVPYECKHNEVFFIEQGYAFTLLYTQEFHSDIPNQLNLPLSISL</sequence>